<feature type="compositionally biased region" description="Basic and acidic residues" evidence="1">
    <location>
        <begin position="34"/>
        <end position="52"/>
    </location>
</feature>
<organism evidence="2 3">
    <name type="scientific">Planotetraspora silvatica</name>
    <dbReference type="NCBI Taxonomy" id="234614"/>
    <lineage>
        <taxon>Bacteria</taxon>
        <taxon>Bacillati</taxon>
        <taxon>Actinomycetota</taxon>
        <taxon>Actinomycetes</taxon>
        <taxon>Streptosporangiales</taxon>
        <taxon>Streptosporangiaceae</taxon>
        <taxon>Planotetraspora</taxon>
    </lineage>
</organism>
<feature type="region of interest" description="Disordered" evidence="1">
    <location>
        <begin position="33"/>
        <end position="52"/>
    </location>
</feature>
<reference evidence="2" key="1">
    <citation type="submission" date="2021-01" db="EMBL/GenBank/DDBJ databases">
        <title>Whole genome shotgun sequence of Planotetraspora silvatica NBRC 100141.</title>
        <authorList>
            <person name="Komaki H."/>
            <person name="Tamura T."/>
        </authorList>
    </citation>
    <scope>NUCLEOTIDE SEQUENCE</scope>
    <source>
        <strain evidence="2">NBRC 100141</strain>
    </source>
</reference>
<evidence type="ECO:0000313" key="3">
    <source>
        <dbReference type="Proteomes" id="UP000644610"/>
    </source>
</evidence>
<feature type="region of interest" description="Disordered" evidence="1">
    <location>
        <begin position="1"/>
        <end position="27"/>
    </location>
</feature>
<gene>
    <name evidence="2" type="ORF">Psi02_31240</name>
</gene>
<proteinExistence type="predicted"/>
<comment type="caution">
    <text evidence="2">The sequence shown here is derived from an EMBL/GenBank/DDBJ whole genome shotgun (WGS) entry which is preliminary data.</text>
</comment>
<dbReference type="EMBL" id="BOOQ01000019">
    <property type="protein sequence ID" value="GII46700.1"/>
    <property type="molecule type" value="Genomic_DNA"/>
</dbReference>
<keyword evidence="3" id="KW-1185">Reference proteome</keyword>
<feature type="compositionally biased region" description="Gly residues" evidence="1">
    <location>
        <begin position="1"/>
        <end position="22"/>
    </location>
</feature>
<accession>A0A8J3XMY6</accession>
<evidence type="ECO:0000256" key="1">
    <source>
        <dbReference type="SAM" id="MobiDB-lite"/>
    </source>
</evidence>
<dbReference type="Proteomes" id="UP000644610">
    <property type="component" value="Unassembled WGS sequence"/>
</dbReference>
<name>A0A8J3XMY6_9ACTN</name>
<dbReference type="AlphaFoldDB" id="A0A8J3XMY6"/>
<evidence type="ECO:0000313" key="2">
    <source>
        <dbReference type="EMBL" id="GII46700.1"/>
    </source>
</evidence>
<protein>
    <submittedName>
        <fullName evidence="2">Uncharacterized protein</fullName>
    </submittedName>
</protein>
<sequence length="52" mass="5435">MPGLGCGGAVADGRQNGGTHDGGGTREQVAAAELKIRHVSDYDRASRRPEEQ</sequence>